<evidence type="ECO:0000313" key="3">
    <source>
        <dbReference type="Proteomes" id="UP000190857"/>
    </source>
</evidence>
<sequence length="94" mass="10288">MTVKKFVTLTVIAGVLYALGSRVARWSNETATSTKKAAKRSSKSFDALRKHETPKSAKRDRDDAANTSIGARATLSIAKAYRDANKKRDFGLGR</sequence>
<organism evidence="2 3">
    <name type="scientific">Okibacterium fritillariae</name>
    <dbReference type="NCBI Taxonomy" id="123320"/>
    <lineage>
        <taxon>Bacteria</taxon>
        <taxon>Bacillati</taxon>
        <taxon>Actinomycetota</taxon>
        <taxon>Actinomycetes</taxon>
        <taxon>Micrococcales</taxon>
        <taxon>Microbacteriaceae</taxon>
        <taxon>Okibacterium</taxon>
    </lineage>
</organism>
<protein>
    <submittedName>
        <fullName evidence="2">Uncharacterized protein</fullName>
    </submittedName>
</protein>
<proteinExistence type="predicted"/>
<feature type="region of interest" description="Disordered" evidence="1">
    <location>
        <begin position="28"/>
        <end position="67"/>
    </location>
</feature>
<keyword evidence="3" id="KW-1185">Reference proteome</keyword>
<accession>A0A1T5KYH5</accession>
<dbReference type="EMBL" id="FUZP01000003">
    <property type="protein sequence ID" value="SKC68872.1"/>
    <property type="molecule type" value="Genomic_DNA"/>
</dbReference>
<feature type="compositionally biased region" description="Basic and acidic residues" evidence="1">
    <location>
        <begin position="46"/>
        <end position="64"/>
    </location>
</feature>
<gene>
    <name evidence="2" type="ORF">SAMN06309945_2702</name>
</gene>
<evidence type="ECO:0000313" key="2">
    <source>
        <dbReference type="EMBL" id="SKC68872.1"/>
    </source>
</evidence>
<dbReference type="Proteomes" id="UP000190857">
    <property type="component" value="Unassembled WGS sequence"/>
</dbReference>
<dbReference type="AlphaFoldDB" id="A0A1T5KYH5"/>
<evidence type="ECO:0000256" key="1">
    <source>
        <dbReference type="SAM" id="MobiDB-lite"/>
    </source>
</evidence>
<dbReference type="RefSeq" id="WP_079728713.1">
    <property type="nucleotide sequence ID" value="NZ_FUZP01000003.1"/>
</dbReference>
<reference evidence="2 3" key="1">
    <citation type="submission" date="2017-02" db="EMBL/GenBank/DDBJ databases">
        <authorList>
            <person name="Peterson S.W."/>
        </authorList>
    </citation>
    <scope>NUCLEOTIDE SEQUENCE [LARGE SCALE GENOMIC DNA]</scope>
    <source>
        <strain evidence="2 3">VKM Ac-2059</strain>
    </source>
</reference>
<name>A0A1T5KYH5_9MICO</name>
<dbReference type="STRING" id="123320.SAMN06309945_2702"/>